<name>A0A1Y2B3W2_9TREE</name>
<evidence type="ECO:0000259" key="2">
    <source>
        <dbReference type="Pfam" id="PF20262"/>
    </source>
</evidence>
<feature type="domain" description="Protein UNC80 C-terminal" evidence="2">
    <location>
        <begin position="1425"/>
        <end position="1535"/>
    </location>
</feature>
<dbReference type="GO" id="GO:0005261">
    <property type="term" value="F:monoatomic cation channel activity"/>
    <property type="evidence" value="ECO:0007669"/>
    <property type="project" value="TreeGrafter"/>
</dbReference>
<reference evidence="3 4" key="1">
    <citation type="submission" date="2016-07" db="EMBL/GenBank/DDBJ databases">
        <title>Pervasive Adenine N6-methylation of Active Genes in Fungi.</title>
        <authorList>
            <consortium name="DOE Joint Genome Institute"/>
            <person name="Mondo S.J."/>
            <person name="Dannebaum R.O."/>
            <person name="Kuo R.C."/>
            <person name="Labutti K."/>
            <person name="Haridas S."/>
            <person name="Kuo A."/>
            <person name="Salamov A."/>
            <person name="Ahrendt S.R."/>
            <person name="Lipzen A."/>
            <person name="Sullivan W."/>
            <person name="Andreopoulos W.B."/>
            <person name="Clum A."/>
            <person name="Lindquist E."/>
            <person name="Daum C."/>
            <person name="Ramamoorthy G.K."/>
            <person name="Gryganskyi A."/>
            <person name="Culley D."/>
            <person name="Magnuson J.K."/>
            <person name="James T.Y."/>
            <person name="O'Malley M.A."/>
            <person name="Stajich J.E."/>
            <person name="Spatafora J.W."/>
            <person name="Visel A."/>
            <person name="Grigoriev I.V."/>
        </authorList>
    </citation>
    <scope>NUCLEOTIDE SEQUENCE [LARGE SCALE GENOMIC DNA]</scope>
    <source>
        <strain evidence="3 4">68-887.2</strain>
    </source>
</reference>
<feature type="compositionally biased region" description="Polar residues" evidence="1">
    <location>
        <begin position="342"/>
        <end position="360"/>
    </location>
</feature>
<dbReference type="InterPro" id="IPR046460">
    <property type="entry name" value="UNC80_C"/>
</dbReference>
<evidence type="ECO:0000256" key="1">
    <source>
        <dbReference type="SAM" id="MobiDB-lite"/>
    </source>
</evidence>
<feature type="compositionally biased region" description="Pro residues" evidence="1">
    <location>
        <begin position="1"/>
        <end position="10"/>
    </location>
</feature>
<dbReference type="GO" id="GO:0055080">
    <property type="term" value="P:monoatomic cation homeostasis"/>
    <property type="evidence" value="ECO:0007669"/>
    <property type="project" value="TreeGrafter"/>
</dbReference>
<feature type="compositionally biased region" description="Polar residues" evidence="1">
    <location>
        <begin position="169"/>
        <end position="191"/>
    </location>
</feature>
<keyword evidence="4" id="KW-1185">Reference proteome</keyword>
<feature type="compositionally biased region" description="Polar residues" evidence="1">
    <location>
        <begin position="28"/>
        <end position="46"/>
    </location>
</feature>
<proteinExistence type="predicted"/>
<dbReference type="EMBL" id="MCFC01000025">
    <property type="protein sequence ID" value="ORY29522.1"/>
    <property type="molecule type" value="Genomic_DNA"/>
</dbReference>
<accession>A0A1Y2B3W2</accession>
<sequence>MAELPSPPITPRARARVPSGPRPLRGSPTASRVTSTSSVPIISNRASTERLLRGKPSLSSLAPVDSSPSAFLDEQYGITESPESSPKLRESDSFLIGQRSRPREGHDSYPTGQSSSSRTAPLSEFPVESTAAPSGSTDRIRDAPVPSFHAISTDRPSFHAVSTDRLSHAVSTDRPSTPSSFSVSRPTTPVSSHGARSKPKPSRLNTVNLLHLPSSSPSRPVSPGLKHWQQVRSHVMAPSPIEERSSGKNKKIGLVSKAAGRFGFRHAAENVIGYEDRRRSLMGLDDLGGLSAEQREEMARERRRFAREVKACLDACSLEESHRRLWRLGRSGRGDEAIQAGSHPSGSNSTHKTPQANKHTGPSVHKHSAPLSVHTSRFTFDPDFSAFAPLLTELHRHLPAARAKRLWSRTCPHHAAILAELGVAFLPDGSSTSGERQQALEVFGVIVKHWASDNADEELTRWLWLCRALLIDDRQLRNRGLSLLASFLHSDPALPSGPDRPHSAAAFLRIATALVSLVHAIERAEYDATDHLRTVRQFIVDLAEGDILGVDQLSIIDMLGGKDVQGSMGGIEKELVWLAVTRALGQDVSLAKWLISDGSSHLQRFAPPPLLHATPPVILHLRALATISLLSSFTTLIRTSAPPKSTMINDLWDATQDLLIPVIDHLPNDDEFISDHLGAFLLELEMAHHCSVPRLEHGALDPFHITAPVAEENLPSGHRETIVTLMAAPGPWKSGIDKGVKSCVAKSPLAAVVRLLQSFLSAPAFLPLARDSLPIFFSRLSPTSSDTIIIRPFLLYLVKSHPQLLYKPLFSLSASTSATSLSARLNVVRTISTIVGASIFWTRADPQMVVIVLMGDVVPKESKGKGKEGERRIVNVKLGRYAVLAELITALHDVNVHGKGSDGFKGFAEILEQRLGSKLDAEEKEASLPSGYRNLMCALFEAMRLKTMSLRRSAWQKLVLRWFVEAESESETDAQLDILKTVQKATVVADSKGGSPSVKDVSELELPPYRCNLASLLVIVHACLSNDDWTTSMPHFWDRLGREGQNTKALVFLLMKCAEIIPAQLQKLVTSELTHRDSRVRRMSLCKLTILFAWRFQVLSQPVLTDRRGPIFHFPIRTSDFVATEIGSATWVPPHDIQDAQLQKFGTALPLELRQRLMELGWTEDASIAGKSDWEQTPVSSLPSLHYQLDSTMGSDGGEGKLSPMKSLMRKGSSGSGVSYQGKRRKAVFAPLIMGLVNEQALLLAQDIDGLTNAVSKELVRLVQRDEPIGLLRPLTDGFGTSFPTALGRLNAVSVDLTPAFAHGALNALVGHLKMTLRTDPTYLFLPAALATASRLISNVSEMSLRDIRKNKAEHVLLPASIHEEEGGFKLHGPWRDGQIEVQTAQLLILAAILKANPRDVYLVKKMLSNLQIQASITSISFARAWLLLIVDLFSTVNRNYNDRAELRHFLSNVAAILRLHGSTDMLITSHAMRIFILCSARFRRLFASMGFSTIMRAVYEVYAAGHSAIRDCIEYCARSFYRIHQDNFVYQVCVVISEGEYEPGAVYGLLASLSRGNSAVSGVASGIRGLNDREEMDTLVHMISGPEISLSEIGTAASERQASKLAAITLEDDLFPRENIVKLFFTVIAANPATPRASNFLRLLSGLIPHVTDQPSQELLREGVEALGEVVLRGKTGDEAAMMAFHPGEDGTQLDWVAARREYISLVESFARSGGQLGAPATRRTLDMVLDLLRKQPGQVGPAAASILRELAKTHLAGPRPAAFLKDIAPMFRSFMAVVDFSGVLDSITSLIQRSHFDIDVKLADLIVDSYVGPSLRLLSNAAEDNMAFILPLRTSAVNLLCAAVFVRGDALATLERLNASSSILASVVLPFCLQLEQPTQIDRDEVYNSIWIRLLHFVIRPRRSVRSTKTVAGRSLQDVAASTVLSIQIIKIICLRAYESISGVKGLWTYIAQYLLDIVQDGDGRFLESTSGSPRIVDWIMWSLFELLSLHRSPLLISFRFNIQTTLAAVHYAETHSRPSSPGDKIFPTTPSPRITSGHHRFPSARTPSFAIRSRIASGQSPSPEHPSHSRMPSYAIRLTPDGGTAGHARMPSQSLTPFLPGHARMASGARPSFAELSARRASKPVFDGARSAQGMAYRFPSSQPVRQLGTNEKGGSGGAIIHLIGVPSQVAAAAATGTSLTGSTLGASGQAIREISIKSPLLIDSTRKAVKTCSTVFGYEVDSEEYEDAVRIWTLQDALHVVSEQTRILIEDEFRDIFNPSRQDWVHTEQRSSLDEKVYDLETNEIKEETEQMIPSFSVTSA</sequence>
<dbReference type="Proteomes" id="UP000193986">
    <property type="component" value="Unassembled WGS sequence"/>
</dbReference>
<evidence type="ECO:0000313" key="4">
    <source>
        <dbReference type="Proteomes" id="UP000193986"/>
    </source>
</evidence>
<comment type="caution">
    <text evidence="3">The sequence shown here is derived from an EMBL/GenBank/DDBJ whole genome shotgun (WGS) entry which is preliminary data.</text>
</comment>
<dbReference type="STRING" id="71784.A0A1Y2B3W2"/>
<feature type="region of interest" description="Disordered" evidence="1">
    <location>
        <begin position="334"/>
        <end position="368"/>
    </location>
</feature>
<organism evidence="3 4">
    <name type="scientific">Naematelia encephala</name>
    <dbReference type="NCBI Taxonomy" id="71784"/>
    <lineage>
        <taxon>Eukaryota</taxon>
        <taxon>Fungi</taxon>
        <taxon>Dikarya</taxon>
        <taxon>Basidiomycota</taxon>
        <taxon>Agaricomycotina</taxon>
        <taxon>Tremellomycetes</taxon>
        <taxon>Tremellales</taxon>
        <taxon>Naemateliaceae</taxon>
        <taxon>Naematelia</taxon>
    </lineage>
</organism>
<dbReference type="PANTHER" id="PTHR31781:SF1">
    <property type="entry name" value="PROTEIN UNC-80 HOMOLOG"/>
    <property type="match status" value="1"/>
</dbReference>
<gene>
    <name evidence="3" type="ORF">BCR39DRAFT_531954</name>
</gene>
<dbReference type="GO" id="GO:0034703">
    <property type="term" value="C:cation channel complex"/>
    <property type="evidence" value="ECO:0007669"/>
    <property type="project" value="TreeGrafter"/>
</dbReference>
<dbReference type="InterPro" id="IPR016024">
    <property type="entry name" value="ARM-type_fold"/>
</dbReference>
<dbReference type="PANTHER" id="PTHR31781">
    <property type="entry name" value="UNC80"/>
    <property type="match status" value="1"/>
</dbReference>
<feature type="compositionally biased region" description="Polar residues" evidence="1">
    <location>
        <begin position="110"/>
        <end position="120"/>
    </location>
</feature>
<dbReference type="InParanoid" id="A0A1Y2B3W2"/>
<feature type="region of interest" description="Disordered" evidence="1">
    <location>
        <begin position="159"/>
        <end position="204"/>
    </location>
</feature>
<feature type="region of interest" description="Disordered" evidence="1">
    <location>
        <begin position="1"/>
        <end position="143"/>
    </location>
</feature>
<evidence type="ECO:0000313" key="3">
    <source>
        <dbReference type="EMBL" id="ORY29522.1"/>
    </source>
</evidence>
<protein>
    <recommendedName>
        <fullName evidence="2">Protein UNC80 C-terminal domain-containing protein</fullName>
    </recommendedName>
</protein>
<dbReference type="Pfam" id="PF20262">
    <property type="entry name" value="UNC80_C"/>
    <property type="match status" value="1"/>
</dbReference>
<dbReference type="SUPFAM" id="SSF48371">
    <property type="entry name" value="ARM repeat"/>
    <property type="match status" value="1"/>
</dbReference>
<dbReference type="OrthoDB" id="5584001at2759"/>